<feature type="compositionally biased region" description="Low complexity" evidence="1">
    <location>
        <begin position="132"/>
        <end position="142"/>
    </location>
</feature>
<dbReference type="PANTHER" id="PTHR19959:SF119">
    <property type="entry name" value="FUNGAL LIPASE-LIKE DOMAIN-CONTAINING PROTEIN"/>
    <property type="match status" value="1"/>
</dbReference>
<keyword evidence="4" id="KW-1185">Reference proteome</keyword>
<dbReference type="Pfam" id="PF12862">
    <property type="entry name" value="ANAPC5"/>
    <property type="match status" value="1"/>
</dbReference>
<feature type="domain" description="CS" evidence="2">
    <location>
        <begin position="140"/>
        <end position="241"/>
    </location>
</feature>
<dbReference type="PROSITE" id="PS51203">
    <property type="entry name" value="CS"/>
    <property type="match status" value="1"/>
</dbReference>
<dbReference type="HOGENOM" id="CLU_001305_0_3_1"/>
<dbReference type="SUPFAM" id="SSF49764">
    <property type="entry name" value="HSP20-like chaperones"/>
    <property type="match status" value="2"/>
</dbReference>
<feature type="non-terminal residue" evidence="3">
    <location>
        <position position="1"/>
    </location>
</feature>
<dbReference type="CDD" id="cd06465">
    <property type="entry name" value="p23_hB-ind1_like"/>
    <property type="match status" value="1"/>
</dbReference>
<proteinExistence type="predicted"/>
<feature type="region of interest" description="Disordered" evidence="1">
    <location>
        <begin position="93"/>
        <end position="142"/>
    </location>
</feature>
<dbReference type="PANTHER" id="PTHR19959">
    <property type="entry name" value="KINESIN LIGHT CHAIN"/>
    <property type="match status" value="1"/>
</dbReference>
<evidence type="ECO:0000256" key="1">
    <source>
        <dbReference type="SAM" id="MobiDB-lite"/>
    </source>
</evidence>
<name>A0A0C3C9J8_PILCF</name>
<dbReference type="InterPro" id="IPR026000">
    <property type="entry name" value="Apc5_dom"/>
</dbReference>
<dbReference type="Gene3D" id="2.60.40.790">
    <property type="match status" value="2"/>
</dbReference>
<evidence type="ECO:0000313" key="4">
    <source>
        <dbReference type="Proteomes" id="UP000054166"/>
    </source>
</evidence>
<dbReference type="SUPFAM" id="SSF48452">
    <property type="entry name" value="TPR-like"/>
    <property type="match status" value="2"/>
</dbReference>
<dbReference type="OrthoDB" id="9991317at2759"/>
<dbReference type="Gene3D" id="1.25.40.10">
    <property type="entry name" value="Tetratricopeptide repeat domain"/>
    <property type="match status" value="2"/>
</dbReference>
<feature type="compositionally biased region" description="Acidic residues" evidence="1">
    <location>
        <begin position="93"/>
        <end position="112"/>
    </location>
</feature>
<dbReference type="InterPro" id="IPR007052">
    <property type="entry name" value="CS_dom"/>
</dbReference>
<evidence type="ECO:0000313" key="3">
    <source>
        <dbReference type="EMBL" id="KIM86377.1"/>
    </source>
</evidence>
<dbReference type="InterPro" id="IPR024983">
    <property type="entry name" value="CHAT_dom"/>
</dbReference>
<dbReference type="Proteomes" id="UP000054166">
    <property type="component" value="Unassembled WGS sequence"/>
</dbReference>
<evidence type="ECO:0000259" key="2">
    <source>
        <dbReference type="PROSITE" id="PS51203"/>
    </source>
</evidence>
<protein>
    <recommendedName>
        <fullName evidence="2">CS domain-containing protein</fullName>
    </recommendedName>
</protein>
<organism evidence="3 4">
    <name type="scientific">Piloderma croceum (strain F 1598)</name>
    <dbReference type="NCBI Taxonomy" id="765440"/>
    <lineage>
        <taxon>Eukaryota</taxon>
        <taxon>Fungi</taxon>
        <taxon>Dikarya</taxon>
        <taxon>Basidiomycota</taxon>
        <taxon>Agaricomycotina</taxon>
        <taxon>Agaricomycetes</taxon>
        <taxon>Agaricomycetidae</taxon>
        <taxon>Atheliales</taxon>
        <taxon>Atheliaceae</taxon>
        <taxon>Piloderma</taxon>
    </lineage>
</organism>
<dbReference type="InterPro" id="IPR008978">
    <property type="entry name" value="HSP20-like_chaperone"/>
</dbReference>
<reference evidence="4" key="2">
    <citation type="submission" date="2015-01" db="EMBL/GenBank/DDBJ databases">
        <title>Evolutionary Origins and Diversification of the Mycorrhizal Mutualists.</title>
        <authorList>
            <consortium name="DOE Joint Genome Institute"/>
            <consortium name="Mycorrhizal Genomics Consortium"/>
            <person name="Kohler A."/>
            <person name="Kuo A."/>
            <person name="Nagy L.G."/>
            <person name="Floudas D."/>
            <person name="Copeland A."/>
            <person name="Barry K.W."/>
            <person name="Cichocki N."/>
            <person name="Veneault-Fourrey C."/>
            <person name="LaButti K."/>
            <person name="Lindquist E.A."/>
            <person name="Lipzen A."/>
            <person name="Lundell T."/>
            <person name="Morin E."/>
            <person name="Murat C."/>
            <person name="Riley R."/>
            <person name="Ohm R."/>
            <person name="Sun H."/>
            <person name="Tunlid A."/>
            <person name="Henrissat B."/>
            <person name="Grigoriev I.V."/>
            <person name="Hibbett D.S."/>
            <person name="Martin F."/>
        </authorList>
    </citation>
    <scope>NUCLEOTIDE SEQUENCE [LARGE SCALE GENOMIC DNA]</scope>
    <source>
        <strain evidence="4">F 1598</strain>
    </source>
</reference>
<dbReference type="STRING" id="765440.A0A0C3C9J8"/>
<dbReference type="EMBL" id="KN832982">
    <property type="protein sequence ID" value="KIM86377.1"/>
    <property type="molecule type" value="Genomic_DNA"/>
</dbReference>
<dbReference type="Gene3D" id="1.20.120.660">
    <property type="entry name" value="IL-4 antagonist (De novo design) like domain"/>
    <property type="match status" value="3"/>
</dbReference>
<dbReference type="Pfam" id="PF12770">
    <property type="entry name" value="CHAT"/>
    <property type="match status" value="1"/>
</dbReference>
<dbReference type="InParanoid" id="A0A0C3C9J8"/>
<sequence length="1585" mass="175447">LLDIIHSTLKYTVTDTSISLNVHAKEGDQECEYAFELDFHAKVVPKALKKCLTSQSVTFVIFKKDITARHWPHLSKTVLPYVKTDFTRWTWEGDESDDMEEDSSTDIIDMDTDSSSAGTKSGELLKQPNRCSTPPSVTTPATPQVLWAQRSSPTEKMKNIVSFCVNAQDIAESTLKCTVTDTSISFRAYAREDYEEREYAFDLDFYADVIPEAVESHLTAACLTIILLKKQMNARYWPRLSKVGGVLPYVRTDFTRWTWEGDHNDDIIDESTPEMISGQHFGQMDELDKHGLFFLRRFERLGEIEDIEKAISFLGDGVQRTPDEHRDKPSRLNNLGISRRRRFERLGEMGDIEKAISSHEDAVQLTPDSHADRPTRLSNLGISFARRFEHLGEMGDIKKAISSLEDAVQLTPDGHADKPGQLNNLGTSLSTRFKRLGEMGDIEKAISSLEDAVQLTPDGHADKPGQLNNLGTSFLTRFERLGEMGDIEKAISSLEDAVQLTPDGHADKPSRLNNLGNSLSTRFKCLGEMGDIEKAISSLEDAVRLTPDGHADKPSLLSNLGNSLSTRFERLGEMGDIEKAITSLEDAVQLTPDGHADKPGRLNNLGTSLLTHFKRRGEMGDIEKAISSLEDAVQLIPDGHADKPCLLNNLGTSLKMRFKHLGEMGDIGKAISSLEDAVRLTSDGHADKPGRLNNLGNLLSMRFERLGEMEDIEKTISSLEDAVQLTPDGRADKPGRLNNLGNSLKTRFKRLGEMGDIERAISSLEDAVQLTPDGHADKPDQLNNLGTSLLTRFERLGEMEDIEKAISSLEDAVQLTPDGHADKPGQLNNLGISLLTRFELLGEMGDIEKAISSLEDAVQLTPDGHADNASRLNNLGISLLTRFERLGEMEDIKKGISFLEDAVQLTPDGHADKPSRLNNLGNSLSTRFERLGEIGDIEKAISSLEEAVQLTPDGHVDKPRQLCNLGNSLSTRFERLGETEDIEKAISSLEDAVQLTPDGHADNASRLNNLGRSLLIRFELCRDPKDLKRSIFAAYKSATQSTGPPSVRFRSAISWSQRSHLCRDDSMPSILEAYATAFELLLRMSWLGLSISSRHRELINARTLACDAAATAISEKHLYMALEWLEQGRSVLWGQILHLRTPLDGLHATDPELAAKLASVARALESGSSQAFFAGGDNEVSPEQAAQKHRRLADEWETVVEHVRKLPHFERFLLPKQYSELRDAARNGPVVVLNASQYGCDALIIASPLQLRHVRLDKLTYEHAHSLRQLLYSALDSQQLRDERRMRRSLAGHLDRDATFRDVLGQLWEMVVKPVLGCFEPHQLEGNLHIRWCPTGPLAFLPIHAAGIYNADGTVSHSLADVVISSYTPSLSALLNSSGRQVSEKSSWELLVVSQENSPGVHPLPGTTKELQYIHDRASDLKLSYHSLQGQEATVSQVLSAMKKYPWVHFACHGIQDTADPMNSGLRLSDGLLQLSDIIKEPLPNAEFAFLSACQTATGDESRPEEAIHLGAGMLLAGYRSVIGTMWSIQDNIAPLVADEVYAQILGDGKPNSAKAAQALQTAVRGLRERGYSFPFWVPFIHMGV</sequence>
<gene>
    <name evidence="3" type="ORF">PILCRDRAFT_816309</name>
</gene>
<reference evidence="3 4" key="1">
    <citation type="submission" date="2014-04" db="EMBL/GenBank/DDBJ databases">
        <authorList>
            <consortium name="DOE Joint Genome Institute"/>
            <person name="Kuo A."/>
            <person name="Tarkka M."/>
            <person name="Buscot F."/>
            <person name="Kohler A."/>
            <person name="Nagy L.G."/>
            <person name="Floudas D."/>
            <person name="Copeland A."/>
            <person name="Barry K.W."/>
            <person name="Cichocki N."/>
            <person name="Veneault-Fourrey C."/>
            <person name="LaButti K."/>
            <person name="Lindquist E.A."/>
            <person name="Lipzen A."/>
            <person name="Lundell T."/>
            <person name="Morin E."/>
            <person name="Murat C."/>
            <person name="Sun H."/>
            <person name="Tunlid A."/>
            <person name="Henrissat B."/>
            <person name="Grigoriev I.V."/>
            <person name="Hibbett D.S."/>
            <person name="Martin F."/>
            <person name="Nordberg H.P."/>
            <person name="Cantor M.N."/>
            <person name="Hua S.X."/>
        </authorList>
    </citation>
    <scope>NUCLEOTIDE SEQUENCE [LARGE SCALE GENOMIC DNA]</scope>
    <source>
        <strain evidence="3 4">F 1598</strain>
    </source>
</reference>
<dbReference type="InterPro" id="IPR011990">
    <property type="entry name" value="TPR-like_helical_dom_sf"/>
</dbReference>
<accession>A0A0C3C9J8</accession>